<reference evidence="2" key="1">
    <citation type="submission" date="2020-09" db="EMBL/GenBank/DDBJ databases">
        <authorList>
            <person name="Won Y."/>
        </authorList>
    </citation>
    <scope>NUCLEOTIDE SEQUENCE</scope>
    <source>
        <strain evidence="2">Wonlab-2016</strain>
        <tissue evidence="2">Foot muscle</tissue>
    </source>
</reference>
<reference evidence="2 3" key="2">
    <citation type="journal article" date="2023" name="Sci. Data">
        <title>Genome assembly of the Korean intertidal mud-creeper Batillaria attramentaria.</title>
        <authorList>
            <person name="Patra A.K."/>
            <person name="Ho P.T."/>
            <person name="Jun S."/>
            <person name="Lee S.J."/>
            <person name="Kim Y."/>
            <person name="Won Y.J."/>
        </authorList>
    </citation>
    <scope>NUCLEOTIDE SEQUENCE [LARGE SCALE GENOMIC DNA]</scope>
    <source>
        <strain evidence="2">Wonlab-2016</strain>
    </source>
</reference>
<accession>A0ABD0LDT7</accession>
<dbReference type="Proteomes" id="UP001519460">
    <property type="component" value="Unassembled WGS sequence"/>
</dbReference>
<name>A0ABD0LDT7_9CAEN</name>
<evidence type="ECO:0000313" key="1">
    <source>
        <dbReference type="EMBL" id="KAK7478211.1"/>
    </source>
</evidence>
<dbReference type="EMBL" id="JACVVK020000331">
    <property type="protein sequence ID" value="KAK7478211.1"/>
    <property type="molecule type" value="Genomic_DNA"/>
</dbReference>
<protein>
    <submittedName>
        <fullName evidence="2">Uncharacterized protein</fullName>
    </submittedName>
</protein>
<evidence type="ECO:0000313" key="2">
    <source>
        <dbReference type="EMBL" id="KAK7497714.1"/>
    </source>
</evidence>
<evidence type="ECO:0000313" key="3">
    <source>
        <dbReference type="Proteomes" id="UP001519460"/>
    </source>
</evidence>
<reference evidence="2" key="3">
    <citation type="submission" date="2023-01" db="EMBL/GenBank/DDBJ databases">
        <authorList>
            <person name="Patra A."/>
        </authorList>
    </citation>
    <scope>NUCLEOTIDE SEQUENCE</scope>
    <source>
        <strain evidence="2">Wonlab-2016</strain>
        <tissue evidence="2">Foot muscle</tissue>
    </source>
</reference>
<dbReference type="EMBL" id="JACVVK020000056">
    <property type="protein sequence ID" value="KAK7497714.1"/>
    <property type="molecule type" value="Genomic_DNA"/>
</dbReference>
<dbReference type="AlphaFoldDB" id="A0ABD0LDT7"/>
<gene>
    <name evidence="2" type="ORF">BaRGS_00011109</name>
    <name evidence="1" type="ORF">BaRGS_00030572</name>
</gene>
<comment type="caution">
    <text evidence="2">The sequence shown here is derived from an EMBL/GenBank/DDBJ whole genome shotgun (WGS) entry which is preliminary data.</text>
</comment>
<organism evidence="2 3">
    <name type="scientific">Batillaria attramentaria</name>
    <dbReference type="NCBI Taxonomy" id="370345"/>
    <lineage>
        <taxon>Eukaryota</taxon>
        <taxon>Metazoa</taxon>
        <taxon>Spiralia</taxon>
        <taxon>Lophotrochozoa</taxon>
        <taxon>Mollusca</taxon>
        <taxon>Gastropoda</taxon>
        <taxon>Caenogastropoda</taxon>
        <taxon>Sorbeoconcha</taxon>
        <taxon>Cerithioidea</taxon>
        <taxon>Batillariidae</taxon>
        <taxon>Batillaria</taxon>
    </lineage>
</organism>
<sequence length="78" mass="8791">MRLSSVSESLYLELTPSCRPSYTIYSTSAKPGRVPRCKLHRHSEERGLRKFILCREGGIVNLDASTPHLVGPRASQHR</sequence>
<keyword evidence="3" id="KW-1185">Reference proteome</keyword>
<proteinExistence type="predicted"/>